<evidence type="ECO:0000256" key="1">
    <source>
        <dbReference type="ARBA" id="ARBA00023015"/>
    </source>
</evidence>
<proteinExistence type="predicted"/>
<dbReference type="Pfam" id="PF04967">
    <property type="entry name" value="HTH_10"/>
    <property type="match status" value="1"/>
</dbReference>
<protein>
    <submittedName>
        <fullName evidence="4">Helix-turn-helix domain-containing protein</fullName>
    </submittedName>
</protein>
<evidence type="ECO:0000313" key="4">
    <source>
        <dbReference type="EMBL" id="UTF55343.1"/>
    </source>
</evidence>
<dbReference type="PANTHER" id="PTHR34236">
    <property type="entry name" value="DIMETHYL SULFOXIDE REDUCTASE TRANSCRIPTIONAL ACTIVATOR"/>
    <property type="match status" value="1"/>
</dbReference>
<dbReference type="Gene3D" id="1.10.10.10">
    <property type="entry name" value="Winged helix-like DNA-binding domain superfamily/Winged helix DNA-binding domain"/>
    <property type="match status" value="1"/>
</dbReference>
<dbReference type="SUPFAM" id="SSF88659">
    <property type="entry name" value="Sigma3 and sigma4 domains of RNA polymerase sigma factors"/>
    <property type="match status" value="1"/>
</dbReference>
<name>A0A9E7NE44_9EURY</name>
<dbReference type="InterPro" id="IPR031803">
    <property type="entry name" value="BAT_GAF/HTH-assoc"/>
</dbReference>
<dbReference type="InterPro" id="IPR001387">
    <property type="entry name" value="Cro/C1-type_HTH"/>
</dbReference>
<feature type="domain" description="HTH cro/C1-type" evidence="3">
    <location>
        <begin position="195"/>
        <end position="215"/>
    </location>
</feature>
<dbReference type="GeneID" id="73290154"/>
<dbReference type="InterPro" id="IPR007050">
    <property type="entry name" value="HTH_bacterioopsin"/>
</dbReference>
<evidence type="ECO:0000256" key="2">
    <source>
        <dbReference type="ARBA" id="ARBA00023163"/>
    </source>
</evidence>
<accession>A0A9E7NE44</accession>
<keyword evidence="1" id="KW-0805">Transcription regulation</keyword>
<evidence type="ECO:0000313" key="5">
    <source>
        <dbReference type="Proteomes" id="UP001056855"/>
    </source>
</evidence>
<keyword evidence="2" id="KW-0804">Transcription</keyword>
<dbReference type="PANTHER" id="PTHR34236:SF1">
    <property type="entry name" value="DIMETHYL SULFOXIDE REDUCTASE TRANSCRIPTIONAL ACTIVATOR"/>
    <property type="match status" value="1"/>
</dbReference>
<dbReference type="InterPro" id="IPR013324">
    <property type="entry name" value="RNA_pol_sigma_r3/r4-like"/>
</dbReference>
<dbReference type="InterPro" id="IPR036388">
    <property type="entry name" value="WH-like_DNA-bd_sf"/>
</dbReference>
<sequence length="229" mass="25404">MSTNPLDADSVPLRSQADGGIVAELELDHDALILRPTLRRLSSGRVDLEYSSKLEDGSTVIFFVAEAAPFDELESALARDTTVSNPTLVERYPRKRVYRATVTDRAVRFTSQVVEAGGRVLDLSSGQTGWVLRTRFPDRDCLLAFNQSCRRRGISFHVNHLRLAKANETTAIGLTEKQEELLSVAYEEGYFDVPRGISQDELAETLGISKSAVSQRLRRAVTELCESSL</sequence>
<dbReference type="AlphaFoldDB" id="A0A9E7NE44"/>
<reference evidence="4" key="1">
    <citation type="submission" date="2022-06" db="EMBL/GenBank/DDBJ databases">
        <title>Diverse halophilic archaea isolated from saline environments.</title>
        <authorList>
            <person name="Cui H.-L."/>
        </authorList>
    </citation>
    <scope>NUCLEOTIDE SEQUENCE</scope>
    <source>
        <strain evidence="4">WLHS1</strain>
    </source>
</reference>
<organism evidence="4 5">
    <name type="scientific">Natronosalvus rutilus</name>
    <dbReference type="NCBI Taxonomy" id="2953753"/>
    <lineage>
        <taxon>Archaea</taxon>
        <taxon>Methanobacteriati</taxon>
        <taxon>Methanobacteriota</taxon>
        <taxon>Stenosarchaea group</taxon>
        <taxon>Halobacteria</taxon>
        <taxon>Halobacteriales</taxon>
        <taxon>Natrialbaceae</taxon>
        <taxon>Natronosalvus</taxon>
    </lineage>
</organism>
<dbReference type="PROSITE" id="PS50943">
    <property type="entry name" value="HTH_CROC1"/>
    <property type="match status" value="1"/>
</dbReference>
<dbReference type="RefSeq" id="WP_254160261.1">
    <property type="nucleotide sequence ID" value="NZ_CP100355.1"/>
</dbReference>
<gene>
    <name evidence="4" type="ORF">NGM29_08870</name>
</gene>
<dbReference type="EMBL" id="CP100355">
    <property type="protein sequence ID" value="UTF55343.1"/>
    <property type="molecule type" value="Genomic_DNA"/>
</dbReference>
<dbReference type="Proteomes" id="UP001056855">
    <property type="component" value="Chromosome"/>
</dbReference>
<dbReference type="Pfam" id="PF15915">
    <property type="entry name" value="BAT"/>
    <property type="match status" value="1"/>
</dbReference>
<evidence type="ECO:0000259" key="3">
    <source>
        <dbReference type="PROSITE" id="PS50943"/>
    </source>
</evidence>
<dbReference type="KEGG" id="sawl:NGM29_08870"/>
<keyword evidence="5" id="KW-1185">Reference proteome</keyword>